<feature type="compositionally biased region" description="Basic and acidic residues" evidence="1">
    <location>
        <begin position="71"/>
        <end position="84"/>
    </location>
</feature>
<comment type="caution">
    <text evidence="2">The sequence shown here is derived from an EMBL/GenBank/DDBJ whole genome shotgun (WGS) entry which is preliminary data.</text>
</comment>
<evidence type="ECO:0000313" key="2">
    <source>
        <dbReference type="EMBL" id="RVW44889.1"/>
    </source>
</evidence>
<proteinExistence type="predicted"/>
<reference evidence="2 3" key="1">
    <citation type="journal article" date="2018" name="PLoS Genet.">
        <title>Population sequencing reveals clonal diversity and ancestral inbreeding in the grapevine cultivar Chardonnay.</title>
        <authorList>
            <person name="Roach M.J."/>
            <person name="Johnson D.L."/>
            <person name="Bohlmann J."/>
            <person name="van Vuuren H.J."/>
            <person name="Jones S.J."/>
            <person name="Pretorius I.S."/>
            <person name="Schmidt S.A."/>
            <person name="Borneman A.R."/>
        </authorList>
    </citation>
    <scope>NUCLEOTIDE SEQUENCE [LARGE SCALE GENOMIC DNA]</scope>
    <source>
        <strain evidence="3">cv. Chardonnay</strain>
        <tissue evidence="2">Leaf</tissue>
    </source>
</reference>
<evidence type="ECO:0000256" key="1">
    <source>
        <dbReference type="SAM" id="MobiDB-lite"/>
    </source>
</evidence>
<gene>
    <name evidence="2" type="ORF">CK203_109629</name>
</gene>
<organism evidence="2 3">
    <name type="scientific">Vitis vinifera</name>
    <name type="common">Grape</name>
    <dbReference type="NCBI Taxonomy" id="29760"/>
    <lineage>
        <taxon>Eukaryota</taxon>
        <taxon>Viridiplantae</taxon>
        <taxon>Streptophyta</taxon>
        <taxon>Embryophyta</taxon>
        <taxon>Tracheophyta</taxon>
        <taxon>Spermatophyta</taxon>
        <taxon>Magnoliopsida</taxon>
        <taxon>eudicotyledons</taxon>
        <taxon>Gunneridae</taxon>
        <taxon>Pentapetalae</taxon>
        <taxon>rosids</taxon>
        <taxon>Vitales</taxon>
        <taxon>Vitaceae</taxon>
        <taxon>Viteae</taxon>
        <taxon>Vitis</taxon>
    </lineage>
</organism>
<name>A0A438EB43_VITVI</name>
<dbReference type="Proteomes" id="UP000288805">
    <property type="component" value="Unassembled WGS sequence"/>
</dbReference>
<feature type="region of interest" description="Disordered" evidence="1">
    <location>
        <begin position="71"/>
        <end position="90"/>
    </location>
</feature>
<evidence type="ECO:0000313" key="3">
    <source>
        <dbReference type="Proteomes" id="UP000288805"/>
    </source>
</evidence>
<sequence length="161" mass="17857">MGKRGGSCWFAVDSKSFEISMDVLGKKLKGLLWKEIEDSLRGLGSGTPACAGYWKEWRLAAGVERKFLHRSDENKRSLKSEKAKGSSVATTGRRRCVKGKGVVGTVLGWKMERGFGFESRPMEVFKKIGDCCGGFVVVDESTDAFKELQWARVLVKLEGLE</sequence>
<dbReference type="AlphaFoldDB" id="A0A438EB43"/>
<accession>A0A438EB43</accession>
<protein>
    <recommendedName>
        <fullName evidence="4">DUF4283 domain-containing protein</fullName>
    </recommendedName>
</protein>
<evidence type="ECO:0008006" key="4">
    <source>
        <dbReference type="Google" id="ProtNLM"/>
    </source>
</evidence>
<dbReference type="EMBL" id="QGNW01001340">
    <property type="protein sequence ID" value="RVW44889.1"/>
    <property type="molecule type" value="Genomic_DNA"/>
</dbReference>